<dbReference type="EMBL" id="QGNW01000010">
    <property type="protein sequence ID" value="RVX18947.1"/>
    <property type="molecule type" value="Genomic_DNA"/>
</dbReference>
<gene>
    <name evidence="2" type="ORF">CK203_006854</name>
</gene>
<evidence type="ECO:0000256" key="1">
    <source>
        <dbReference type="SAM" id="MobiDB-lite"/>
    </source>
</evidence>
<evidence type="ECO:0000313" key="3">
    <source>
        <dbReference type="Proteomes" id="UP000288805"/>
    </source>
</evidence>
<organism evidence="2 3">
    <name type="scientific">Vitis vinifera</name>
    <name type="common">Grape</name>
    <dbReference type="NCBI Taxonomy" id="29760"/>
    <lineage>
        <taxon>Eukaryota</taxon>
        <taxon>Viridiplantae</taxon>
        <taxon>Streptophyta</taxon>
        <taxon>Embryophyta</taxon>
        <taxon>Tracheophyta</taxon>
        <taxon>Spermatophyta</taxon>
        <taxon>Magnoliopsida</taxon>
        <taxon>eudicotyledons</taxon>
        <taxon>Gunneridae</taxon>
        <taxon>Pentapetalae</taxon>
        <taxon>rosids</taxon>
        <taxon>Vitales</taxon>
        <taxon>Vitaceae</taxon>
        <taxon>Viteae</taxon>
        <taxon>Vitis</taxon>
    </lineage>
</organism>
<evidence type="ECO:0008006" key="4">
    <source>
        <dbReference type="Google" id="ProtNLM"/>
    </source>
</evidence>
<dbReference type="Gene3D" id="3.10.10.10">
    <property type="entry name" value="HIV Type 1 Reverse Transcriptase, subunit A, domain 1"/>
    <property type="match status" value="2"/>
</dbReference>
<dbReference type="SUPFAM" id="SSF56672">
    <property type="entry name" value="DNA/RNA polymerases"/>
    <property type="match status" value="1"/>
</dbReference>
<dbReference type="PANTHER" id="PTHR32108">
    <property type="entry name" value="DNA-DIRECTED RNA POLYMERASE SUBUNIT ALPHA"/>
    <property type="match status" value="1"/>
</dbReference>
<sequence>MDHQVVTIDQFMFAMTSIQEALANLRQEIGSQQSRPPVVQDETPHDSLPPPPPPPISTVPQASPYMLHGHSEVVPPVVVQTMVINDAHTFYRPSLGCLTLRDTQALVVLAFIFDSTAQCMRIELEALKQRLDESVSSFISVGAGRSPRLLIVHQKGIKYNPRLLDMWSRYHSQTLALWFWPYMMLMTRPSKRHQLVLQLLGTHHSYPSQQYRPQTPYQTYDRTYTPPTLLLPYYAAQGMPLSQALRKLTEAGLLTALTPRPPPQPVSPQIRMDLHCAYHQGLGHETDRCTALRHAIQDLINQGLVHLGQPSVTTNPLLAHTTHAISSSTDSMHSIDFAELEDHIHMLIQTPYVDNVHIPDIQYVIREVRTVWQQPPIVARPLKGTSSNEGVRREDDEILRVETNTTPEGLIHMVTAGRATCILFSDDDLPPKGSDHPRPLYISVGCSGRRVPSVILDNGLALNVCHLATAIAFGYAPSDFGPSTQTVRAYDSTWREVISTLEIELLIGLAIFVTLFQVLRIPTSFSLLLGRPWIHRARVIPFSFYQKVKFIHDGQVITVRSIGDMFISIEPMLHISSSDDDLFMIGFTFDEHGSTVVLDMMRSMSYLPDMGLGRRQHRPSEFMVVPDHDVPFGLGFIPTKADYRYMARLPKERVKARATDASRWDHWGTQHYSAKLQRLVHQLQLGDGALGTLTSTVVSPSSPDHMSYMTFHFPDEIDEYGTFAEIEDTVDGAIPYDEYINEMLVVEGIQTTPAPVFADDVIVVDELFDGPVGPDIEVVDFGIANKPRELRIRSDLSTDEMDNLIQLLRSYLDVKQKLRRLHPRWSVQVNEEIQKQLSVGFLLVVDYPEWLANVVLVIKKDNKILMASEDMEKTSFIIKWGTYCYRVMPFELKNIGATYQRVATTLFHDMMH</sequence>
<feature type="compositionally biased region" description="Pro residues" evidence="1">
    <location>
        <begin position="47"/>
        <end position="57"/>
    </location>
</feature>
<evidence type="ECO:0000313" key="2">
    <source>
        <dbReference type="EMBL" id="RVX18947.1"/>
    </source>
</evidence>
<reference evidence="2 3" key="1">
    <citation type="journal article" date="2018" name="PLoS Genet.">
        <title>Population sequencing reveals clonal diversity and ancestral inbreeding in the grapevine cultivar Chardonnay.</title>
        <authorList>
            <person name="Roach M.J."/>
            <person name="Johnson D.L."/>
            <person name="Bohlmann J."/>
            <person name="van Vuuren H.J."/>
            <person name="Jones S.J."/>
            <person name="Pretorius I.S."/>
            <person name="Schmidt S.A."/>
            <person name="Borneman A.R."/>
        </authorList>
    </citation>
    <scope>NUCLEOTIDE SEQUENCE [LARGE SCALE GENOMIC DNA]</scope>
    <source>
        <strain evidence="3">cv. Chardonnay</strain>
        <tissue evidence="2">Leaf</tissue>
    </source>
</reference>
<accession>A0A438KCM2</accession>
<dbReference type="Proteomes" id="UP000288805">
    <property type="component" value="Unassembled WGS sequence"/>
</dbReference>
<proteinExistence type="predicted"/>
<comment type="caution">
    <text evidence="2">The sequence shown here is derived from an EMBL/GenBank/DDBJ whole genome shotgun (WGS) entry which is preliminary data.</text>
</comment>
<dbReference type="InterPro" id="IPR043502">
    <property type="entry name" value="DNA/RNA_pol_sf"/>
</dbReference>
<name>A0A438KCM2_VITVI</name>
<feature type="region of interest" description="Disordered" evidence="1">
    <location>
        <begin position="29"/>
        <end position="62"/>
    </location>
</feature>
<dbReference type="PANTHER" id="PTHR32108:SF9">
    <property type="entry name" value="REVERSE TRANSCRIPTASE RNASE H-LIKE DOMAIN-CONTAINING PROTEIN"/>
    <property type="match status" value="1"/>
</dbReference>
<protein>
    <recommendedName>
        <fullName evidence="4">Reverse transcriptase RNase H-like domain-containing protein</fullName>
    </recommendedName>
</protein>
<dbReference type="AlphaFoldDB" id="A0A438KCM2"/>